<dbReference type="InterPro" id="IPR052519">
    <property type="entry name" value="Euk-type_GlcNAc_Kinase"/>
</dbReference>
<dbReference type="Gene3D" id="3.30.420.40">
    <property type="match status" value="2"/>
</dbReference>
<dbReference type="Pfam" id="PF01869">
    <property type="entry name" value="BcrAD_BadFG"/>
    <property type="match status" value="1"/>
</dbReference>
<protein>
    <submittedName>
        <fullName evidence="2">BadF/BadG/BcrA/BcrD ATPase family</fullName>
    </submittedName>
</protein>
<dbReference type="InterPro" id="IPR043129">
    <property type="entry name" value="ATPase_NBD"/>
</dbReference>
<reference evidence="2 3" key="1">
    <citation type="submission" date="2017-06" db="EMBL/GenBank/DDBJ databases">
        <authorList>
            <consortium name="Pathogen Informatics"/>
        </authorList>
    </citation>
    <scope>NUCLEOTIDE SEQUENCE [LARGE SCALE GENOMIC DNA]</scope>
    <source>
        <strain evidence="2 3">NCTC13039</strain>
    </source>
</reference>
<evidence type="ECO:0000259" key="1">
    <source>
        <dbReference type="Pfam" id="PF01869"/>
    </source>
</evidence>
<evidence type="ECO:0000313" key="2">
    <source>
        <dbReference type="EMBL" id="SNV17900.1"/>
    </source>
</evidence>
<dbReference type="InterPro" id="IPR002731">
    <property type="entry name" value="ATPase_BadF"/>
</dbReference>
<dbReference type="GeneID" id="63458617"/>
<dbReference type="KEGG" id="dco:SAMEA4475696_0320"/>
<dbReference type="AlphaFoldDB" id="A0A239V6S5"/>
<dbReference type="OrthoDB" id="8701357at2"/>
<accession>A0A239V6S5</accession>
<dbReference type="SUPFAM" id="SSF53067">
    <property type="entry name" value="Actin-like ATPase domain"/>
    <property type="match status" value="1"/>
</dbReference>
<dbReference type="RefSeq" id="WP_028327302.1">
    <property type="nucleotide sequence ID" value="NZ_JAAFNI010000001.1"/>
</dbReference>
<gene>
    <name evidence="2" type="ORF">SAMEA4475696_00320</name>
</gene>
<keyword evidence="3" id="KW-1185">Reference proteome</keyword>
<dbReference type="EMBL" id="LT906453">
    <property type="protein sequence ID" value="SNV17900.1"/>
    <property type="molecule type" value="Genomic_DNA"/>
</dbReference>
<dbReference type="PANTHER" id="PTHR43190:SF3">
    <property type="entry name" value="N-ACETYL-D-GLUCOSAMINE KINASE"/>
    <property type="match status" value="1"/>
</dbReference>
<name>A0A239V6S5_9MICO</name>
<dbReference type="PANTHER" id="PTHR43190">
    <property type="entry name" value="N-ACETYL-D-GLUCOSAMINE KINASE"/>
    <property type="match status" value="1"/>
</dbReference>
<organism evidence="2 3">
    <name type="scientific">Dermatophilus congolensis</name>
    <dbReference type="NCBI Taxonomy" id="1863"/>
    <lineage>
        <taxon>Bacteria</taxon>
        <taxon>Bacillati</taxon>
        <taxon>Actinomycetota</taxon>
        <taxon>Actinomycetes</taxon>
        <taxon>Micrococcales</taxon>
        <taxon>Dermatophilaceae</taxon>
        <taxon>Dermatophilus</taxon>
    </lineage>
</organism>
<feature type="domain" description="ATPase BadF/BadG/BcrA/BcrD type" evidence="1">
    <location>
        <begin position="60"/>
        <end position="282"/>
    </location>
</feature>
<proteinExistence type="predicted"/>
<dbReference type="Proteomes" id="UP000242637">
    <property type="component" value="Chromosome 1"/>
</dbReference>
<dbReference type="STRING" id="1121387.GCA_000429885_01395"/>
<evidence type="ECO:0000313" key="3">
    <source>
        <dbReference type="Proteomes" id="UP000242637"/>
    </source>
</evidence>
<sequence length="303" mass="31525">MTVTTTVALDVGQSGTRCRLASPEDLITQHERPGITSSTPALPQIAAIISSLPLTSPTRVLVGASGISTNDTAEHLLTLLPAAVVEVRLAHDSITSYLGAIGNTTGVVTAAGTGVVTIAAGRHGLARVDGWGHLLGDAGSGYWIGRAALEAVLRDFDGRGPHTALTPLVQDTFPDLSSAYVQLQSDPDRVRRIAAWAKTTADLAATDAVCHTICEEAATQLAHSTITALHRVGEDNRADPAVCTTGNVFTSNLIRASVETQIRDRFPQARITTCAGSSLEGAAMLGTLDATSVLFTHICTASR</sequence>